<dbReference type="Pfam" id="PF13187">
    <property type="entry name" value="Fer4_9"/>
    <property type="match status" value="1"/>
</dbReference>
<sequence length="572" mass="64500">MFFIGKYEVSGEVLKKELGEEKFTNMSPQFQQMLGKTYSSQFTFVSDLKAVFSAINDSIVQVYSIDAKVASEIAGKASDNVYKKQLVESYFSEDEEVANWRKEQLLSYTGWMEDKSYESSEALTAQLEQSITQINAAIARTRGYDSYKVGDLTASITKASNTGHVAKNPWLWLLLAIIIPISGALIYMLPRLKTTHSGIKNNHIFHNALTSRGWLGIFLGTFLILFYVVLYWYPEYMTTWIVMVDPVSKLLSGFPASRWFLYGFLYTIAILVMGIRMLIKYRHSPYQMARTVSVMFFQLSFAFIIPEILVRLNQPYMDLKNMWPLDYSFFFDYKINEKLQAGTFGIFMLGWGIALFAIGVPLFTYLYGKRWYCSWVCGCGGLAETLGDPYRQLSDKSLSAWKFERFSVHGVLVFAVVMTIGVLYSYFSDSQTLAGVNTASLRSVYGFTIGSVFAGVIGTGFYPLMGNRVWCRFGCPLAAYIGIIQRFKSKFRITTNGGQCISCGNCSTYCEMGIDVRWYAQRGQNIVRASCVGCGVCSSVCPRGVLNLENRDSKGRLNQPVLIGNDSFGVRS</sequence>
<dbReference type="PROSITE" id="PS00198">
    <property type="entry name" value="4FE4S_FER_1"/>
    <property type="match status" value="1"/>
</dbReference>
<keyword evidence="2" id="KW-0004">4Fe-4S</keyword>
<keyword evidence="7" id="KW-0472">Membrane</keyword>
<evidence type="ECO:0000259" key="8">
    <source>
        <dbReference type="PROSITE" id="PS51379"/>
    </source>
</evidence>
<dbReference type="EMBL" id="BMEC01000001">
    <property type="protein sequence ID" value="GGC21449.1"/>
    <property type="molecule type" value="Genomic_DNA"/>
</dbReference>
<dbReference type="Pfam" id="PF12801">
    <property type="entry name" value="Fer4_5"/>
    <property type="match status" value="2"/>
</dbReference>
<feature type="transmembrane region" description="Helical" evidence="7">
    <location>
        <begin position="291"/>
        <end position="312"/>
    </location>
</feature>
<feature type="transmembrane region" description="Helical" evidence="7">
    <location>
        <begin position="170"/>
        <end position="192"/>
    </location>
</feature>
<keyword evidence="1" id="KW-0813">Transport</keyword>
<evidence type="ECO:0000256" key="5">
    <source>
        <dbReference type="ARBA" id="ARBA00023004"/>
    </source>
</evidence>
<evidence type="ECO:0000256" key="6">
    <source>
        <dbReference type="ARBA" id="ARBA00023014"/>
    </source>
</evidence>
<feature type="transmembrane region" description="Helical" evidence="7">
    <location>
        <begin position="259"/>
        <end position="279"/>
    </location>
</feature>
<feature type="domain" description="4Fe-4S ferredoxin-type" evidence="8">
    <location>
        <begin position="491"/>
        <end position="519"/>
    </location>
</feature>
<dbReference type="PROSITE" id="PS51379">
    <property type="entry name" value="4FE4S_FER_2"/>
    <property type="match status" value="2"/>
</dbReference>
<dbReference type="Proteomes" id="UP000636010">
    <property type="component" value="Unassembled WGS sequence"/>
</dbReference>
<organism evidence="9 10">
    <name type="scientific">Marivirga lumbricoides</name>
    <dbReference type="NCBI Taxonomy" id="1046115"/>
    <lineage>
        <taxon>Bacteria</taxon>
        <taxon>Pseudomonadati</taxon>
        <taxon>Bacteroidota</taxon>
        <taxon>Cytophagia</taxon>
        <taxon>Cytophagales</taxon>
        <taxon>Marivirgaceae</taxon>
        <taxon>Marivirga</taxon>
    </lineage>
</organism>
<dbReference type="InterPro" id="IPR017896">
    <property type="entry name" value="4Fe4S_Fe-S-bd"/>
</dbReference>
<feature type="domain" description="4Fe-4S ferredoxin-type" evidence="8">
    <location>
        <begin position="522"/>
        <end position="551"/>
    </location>
</feature>
<dbReference type="PANTHER" id="PTHR30176:SF3">
    <property type="entry name" value="FERREDOXIN-TYPE PROTEIN NAPH"/>
    <property type="match status" value="1"/>
</dbReference>
<proteinExistence type="predicted"/>
<evidence type="ECO:0000256" key="4">
    <source>
        <dbReference type="ARBA" id="ARBA00022982"/>
    </source>
</evidence>
<keyword evidence="7" id="KW-0812">Transmembrane</keyword>
<keyword evidence="10" id="KW-1185">Reference proteome</keyword>
<accession>A0ABQ1LA71</accession>
<evidence type="ECO:0000256" key="7">
    <source>
        <dbReference type="SAM" id="Phobius"/>
    </source>
</evidence>
<keyword evidence="4" id="KW-0249">Electron transport</keyword>
<keyword evidence="3" id="KW-0479">Metal-binding</keyword>
<dbReference type="SUPFAM" id="SSF54862">
    <property type="entry name" value="4Fe-4S ferredoxins"/>
    <property type="match status" value="1"/>
</dbReference>
<dbReference type="InterPro" id="IPR051684">
    <property type="entry name" value="Electron_Trans/Redox"/>
</dbReference>
<dbReference type="PANTHER" id="PTHR30176">
    <property type="entry name" value="FERREDOXIN-TYPE PROTEIN NAPH"/>
    <property type="match status" value="1"/>
</dbReference>
<keyword evidence="5" id="KW-0408">Iron</keyword>
<protein>
    <recommendedName>
        <fullName evidence="8">4Fe-4S ferredoxin-type domain-containing protein</fullName>
    </recommendedName>
</protein>
<feature type="transmembrane region" description="Helical" evidence="7">
    <location>
        <begin position="344"/>
        <end position="367"/>
    </location>
</feature>
<keyword evidence="7" id="KW-1133">Transmembrane helix</keyword>
<feature type="transmembrane region" description="Helical" evidence="7">
    <location>
        <begin position="213"/>
        <end position="233"/>
    </location>
</feature>
<evidence type="ECO:0000256" key="2">
    <source>
        <dbReference type="ARBA" id="ARBA00022485"/>
    </source>
</evidence>
<evidence type="ECO:0000313" key="10">
    <source>
        <dbReference type="Proteomes" id="UP000636010"/>
    </source>
</evidence>
<dbReference type="Gene3D" id="3.30.70.20">
    <property type="match status" value="1"/>
</dbReference>
<feature type="transmembrane region" description="Helical" evidence="7">
    <location>
        <begin position="444"/>
        <end position="464"/>
    </location>
</feature>
<keyword evidence="6" id="KW-0411">Iron-sulfur</keyword>
<comment type="caution">
    <text evidence="9">The sequence shown here is derived from an EMBL/GenBank/DDBJ whole genome shotgun (WGS) entry which is preliminary data.</text>
</comment>
<evidence type="ECO:0000256" key="3">
    <source>
        <dbReference type="ARBA" id="ARBA00022723"/>
    </source>
</evidence>
<feature type="transmembrane region" description="Helical" evidence="7">
    <location>
        <begin position="406"/>
        <end position="424"/>
    </location>
</feature>
<evidence type="ECO:0000256" key="1">
    <source>
        <dbReference type="ARBA" id="ARBA00022448"/>
    </source>
</evidence>
<reference evidence="10" key="1">
    <citation type="journal article" date="2019" name="Int. J. Syst. Evol. Microbiol.">
        <title>The Global Catalogue of Microorganisms (GCM) 10K type strain sequencing project: providing services to taxonomists for standard genome sequencing and annotation.</title>
        <authorList>
            <consortium name="The Broad Institute Genomics Platform"/>
            <consortium name="The Broad Institute Genome Sequencing Center for Infectious Disease"/>
            <person name="Wu L."/>
            <person name="Ma J."/>
        </authorList>
    </citation>
    <scope>NUCLEOTIDE SEQUENCE [LARGE SCALE GENOMIC DNA]</scope>
    <source>
        <strain evidence="10">CGMCC 1.10832</strain>
    </source>
</reference>
<dbReference type="InterPro" id="IPR017900">
    <property type="entry name" value="4Fe4S_Fe_S_CS"/>
</dbReference>
<gene>
    <name evidence="9" type="ORF">GCM10011506_03330</name>
</gene>
<name>A0ABQ1LA71_9BACT</name>
<evidence type="ECO:0000313" key="9">
    <source>
        <dbReference type="EMBL" id="GGC21449.1"/>
    </source>
</evidence>